<name>A0A5E7CSE6_PSEFL</name>
<evidence type="ECO:0008006" key="4">
    <source>
        <dbReference type="Google" id="ProtNLM"/>
    </source>
</evidence>
<evidence type="ECO:0000313" key="3">
    <source>
        <dbReference type="Proteomes" id="UP000379480"/>
    </source>
</evidence>
<sequence length="162" mass="18182" precursor="true">MRMKLIASLFTTMAMAGNVYAATTTCPEVADIKQLKDESDGGYLYSAPGPGKFIWVGSNPYAEEDHLKTFKFTGALYRDISSEGNSFVVSCDYEGEEWFAFARLTLYSFKDWKPAPDTRWTVAEKNAPIAYRKTKQVQTCESGAEQKCAFEYSSLTPVRDTK</sequence>
<accession>A0A5E7CSE6</accession>
<dbReference type="RefSeq" id="WP_150804213.1">
    <property type="nucleotide sequence ID" value="NZ_CABVHY010000012.1"/>
</dbReference>
<protein>
    <recommendedName>
        <fullName evidence="4">DUF3757 domain-containing protein</fullName>
    </recommendedName>
</protein>
<dbReference type="EMBL" id="CABVHY010000012">
    <property type="protein sequence ID" value="VVO02665.1"/>
    <property type="molecule type" value="Genomic_DNA"/>
</dbReference>
<feature type="signal peptide" evidence="1">
    <location>
        <begin position="1"/>
        <end position="21"/>
    </location>
</feature>
<reference evidence="2 3" key="1">
    <citation type="submission" date="2019-09" db="EMBL/GenBank/DDBJ databases">
        <authorList>
            <person name="Chandra G."/>
            <person name="Truman W A."/>
        </authorList>
    </citation>
    <scope>NUCLEOTIDE SEQUENCE [LARGE SCALE GENOMIC DNA]</scope>
    <source>
        <strain evidence="2">PS723</strain>
    </source>
</reference>
<dbReference type="AlphaFoldDB" id="A0A5E7CSE6"/>
<gene>
    <name evidence="2" type="ORF">PS723_02767</name>
</gene>
<feature type="chain" id="PRO_5022936188" description="DUF3757 domain-containing protein" evidence="1">
    <location>
        <begin position="22"/>
        <end position="162"/>
    </location>
</feature>
<proteinExistence type="predicted"/>
<dbReference type="OrthoDB" id="6429085at2"/>
<evidence type="ECO:0000256" key="1">
    <source>
        <dbReference type="SAM" id="SignalP"/>
    </source>
</evidence>
<evidence type="ECO:0000313" key="2">
    <source>
        <dbReference type="EMBL" id="VVO02665.1"/>
    </source>
</evidence>
<keyword evidence="1" id="KW-0732">Signal</keyword>
<organism evidence="2 3">
    <name type="scientific">Pseudomonas fluorescens</name>
    <dbReference type="NCBI Taxonomy" id="294"/>
    <lineage>
        <taxon>Bacteria</taxon>
        <taxon>Pseudomonadati</taxon>
        <taxon>Pseudomonadota</taxon>
        <taxon>Gammaproteobacteria</taxon>
        <taxon>Pseudomonadales</taxon>
        <taxon>Pseudomonadaceae</taxon>
        <taxon>Pseudomonas</taxon>
    </lineage>
</organism>
<dbReference type="Proteomes" id="UP000379480">
    <property type="component" value="Unassembled WGS sequence"/>
</dbReference>